<proteinExistence type="predicted"/>
<comment type="caution">
    <text evidence="1">The sequence shown here is derived from an EMBL/GenBank/DDBJ whole genome shotgun (WGS) entry which is preliminary data.</text>
</comment>
<name>A0ACC0TC70_POPTR</name>
<sequence length="193" mass="21464">MEGNYTKNHLKNDGLQLTIQPSQIHLETHYLAKQVDLSMRVTENFSARVTSKLFEKQIREVFLGTFGRLGAANLSASLLTSVLPTTLEDLLVLGLCTAGGFVAISTFPARRQAMVDQVNRIADGLAGEVEEAMQKDLMETVGNLENFVKTIGKPYQDAAQKRLGKLLDLQEELSNVDKKHRTLRIEIQNVHVS</sequence>
<organism evidence="1 2">
    <name type="scientific">Populus trichocarpa</name>
    <name type="common">Western balsam poplar</name>
    <name type="synonym">Populus balsamifera subsp. trichocarpa</name>
    <dbReference type="NCBI Taxonomy" id="3694"/>
    <lineage>
        <taxon>Eukaryota</taxon>
        <taxon>Viridiplantae</taxon>
        <taxon>Streptophyta</taxon>
        <taxon>Embryophyta</taxon>
        <taxon>Tracheophyta</taxon>
        <taxon>Spermatophyta</taxon>
        <taxon>Magnoliopsida</taxon>
        <taxon>eudicotyledons</taxon>
        <taxon>Gunneridae</taxon>
        <taxon>Pentapetalae</taxon>
        <taxon>rosids</taxon>
        <taxon>fabids</taxon>
        <taxon>Malpighiales</taxon>
        <taxon>Salicaceae</taxon>
        <taxon>Saliceae</taxon>
        <taxon>Populus</taxon>
    </lineage>
</organism>
<evidence type="ECO:0000313" key="2">
    <source>
        <dbReference type="Proteomes" id="UP000006729"/>
    </source>
</evidence>
<dbReference type="Proteomes" id="UP000006729">
    <property type="component" value="Chromosome 2"/>
</dbReference>
<reference evidence="1 2" key="1">
    <citation type="journal article" date="2006" name="Science">
        <title>The genome of black cottonwood, Populus trichocarpa (Torr. &amp; Gray).</title>
        <authorList>
            <person name="Tuskan G.A."/>
            <person name="Difazio S."/>
            <person name="Jansson S."/>
            <person name="Bohlmann J."/>
            <person name="Grigoriev I."/>
            <person name="Hellsten U."/>
            <person name="Putnam N."/>
            <person name="Ralph S."/>
            <person name="Rombauts S."/>
            <person name="Salamov A."/>
            <person name="Schein J."/>
            <person name="Sterck L."/>
            <person name="Aerts A."/>
            <person name="Bhalerao R.R."/>
            <person name="Bhalerao R.P."/>
            <person name="Blaudez D."/>
            <person name="Boerjan W."/>
            <person name="Brun A."/>
            <person name="Brunner A."/>
            <person name="Busov V."/>
            <person name="Campbell M."/>
            <person name="Carlson J."/>
            <person name="Chalot M."/>
            <person name="Chapman J."/>
            <person name="Chen G.L."/>
            <person name="Cooper D."/>
            <person name="Coutinho P.M."/>
            <person name="Couturier J."/>
            <person name="Covert S."/>
            <person name="Cronk Q."/>
            <person name="Cunningham R."/>
            <person name="Davis J."/>
            <person name="Degroeve S."/>
            <person name="Dejardin A."/>
            <person name="Depamphilis C."/>
            <person name="Detter J."/>
            <person name="Dirks B."/>
            <person name="Dubchak I."/>
            <person name="Duplessis S."/>
            <person name="Ehlting J."/>
            <person name="Ellis B."/>
            <person name="Gendler K."/>
            <person name="Goodstein D."/>
            <person name="Gribskov M."/>
            <person name="Grimwood J."/>
            <person name="Groover A."/>
            <person name="Gunter L."/>
            <person name="Hamberger B."/>
            <person name="Heinze B."/>
            <person name="Helariutta Y."/>
            <person name="Henrissat B."/>
            <person name="Holligan D."/>
            <person name="Holt R."/>
            <person name="Huang W."/>
            <person name="Islam-Faridi N."/>
            <person name="Jones S."/>
            <person name="Jones-Rhoades M."/>
            <person name="Jorgensen R."/>
            <person name="Joshi C."/>
            <person name="Kangasjarvi J."/>
            <person name="Karlsson J."/>
            <person name="Kelleher C."/>
            <person name="Kirkpatrick R."/>
            <person name="Kirst M."/>
            <person name="Kohler A."/>
            <person name="Kalluri U."/>
            <person name="Larimer F."/>
            <person name="Leebens-Mack J."/>
            <person name="Leple J.C."/>
            <person name="Locascio P."/>
            <person name="Lou Y."/>
            <person name="Lucas S."/>
            <person name="Martin F."/>
            <person name="Montanini B."/>
            <person name="Napoli C."/>
            <person name="Nelson D.R."/>
            <person name="Nelson C."/>
            <person name="Nieminen K."/>
            <person name="Nilsson O."/>
            <person name="Pereda V."/>
            <person name="Peter G."/>
            <person name="Philippe R."/>
            <person name="Pilate G."/>
            <person name="Poliakov A."/>
            <person name="Razumovskaya J."/>
            <person name="Richardson P."/>
            <person name="Rinaldi C."/>
            <person name="Ritland K."/>
            <person name="Rouze P."/>
            <person name="Ryaboy D."/>
            <person name="Schmutz J."/>
            <person name="Schrader J."/>
            <person name="Segerman B."/>
            <person name="Shin H."/>
            <person name="Siddiqui A."/>
            <person name="Sterky F."/>
            <person name="Terry A."/>
            <person name="Tsai C.J."/>
            <person name="Uberbacher E."/>
            <person name="Unneberg P."/>
            <person name="Vahala J."/>
            <person name="Wall K."/>
            <person name="Wessler S."/>
            <person name="Yang G."/>
            <person name="Yin T."/>
            <person name="Douglas C."/>
            <person name="Marra M."/>
            <person name="Sandberg G."/>
            <person name="Van de Peer Y."/>
            <person name="Rokhsar D."/>
        </authorList>
    </citation>
    <scope>NUCLEOTIDE SEQUENCE [LARGE SCALE GENOMIC DNA]</scope>
    <source>
        <strain evidence="2">cv. Nisqually</strain>
    </source>
</reference>
<keyword evidence="2" id="KW-1185">Reference proteome</keyword>
<protein>
    <submittedName>
        <fullName evidence="1">Uncharacterized protein</fullName>
    </submittedName>
</protein>
<evidence type="ECO:0000313" key="1">
    <source>
        <dbReference type="EMBL" id="KAI9399125.1"/>
    </source>
</evidence>
<accession>A0ACC0TC70</accession>
<gene>
    <name evidence="1" type="ORF">POPTR_002G053366v4</name>
</gene>
<dbReference type="EMBL" id="CM009291">
    <property type="protein sequence ID" value="KAI9399125.1"/>
    <property type="molecule type" value="Genomic_DNA"/>
</dbReference>